<evidence type="ECO:0000313" key="2">
    <source>
        <dbReference type="Proteomes" id="UP000002630"/>
    </source>
</evidence>
<proteinExistence type="predicted"/>
<evidence type="ECO:0000313" key="1">
    <source>
        <dbReference type="EMBL" id="CBJ31804.1"/>
    </source>
</evidence>
<dbReference type="EMBL" id="FN649760">
    <property type="protein sequence ID" value="CBJ31804.1"/>
    <property type="molecule type" value="Genomic_DNA"/>
</dbReference>
<dbReference type="OrthoDB" id="10403695at2759"/>
<keyword evidence="2" id="KW-1185">Reference proteome</keyword>
<gene>
    <name evidence="1" type="ORF">Esi_0284_0008</name>
</gene>
<accession>D7FUZ8</accession>
<reference evidence="1 2" key="1">
    <citation type="journal article" date="2010" name="Nature">
        <title>The Ectocarpus genome and the independent evolution of multicellularity in brown algae.</title>
        <authorList>
            <person name="Cock J.M."/>
            <person name="Sterck L."/>
            <person name="Rouze P."/>
            <person name="Scornet D."/>
            <person name="Allen A.E."/>
            <person name="Amoutzias G."/>
            <person name="Anthouard V."/>
            <person name="Artiguenave F."/>
            <person name="Aury J.M."/>
            <person name="Badger J.H."/>
            <person name="Beszteri B."/>
            <person name="Billiau K."/>
            <person name="Bonnet E."/>
            <person name="Bothwell J.H."/>
            <person name="Bowler C."/>
            <person name="Boyen C."/>
            <person name="Brownlee C."/>
            <person name="Carrano C.J."/>
            <person name="Charrier B."/>
            <person name="Cho G.Y."/>
            <person name="Coelho S.M."/>
            <person name="Collen J."/>
            <person name="Corre E."/>
            <person name="Da Silva C."/>
            <person name="Delage L."/>
            <person name="Delaroque N."/>
            <person name="Dittami S.M."/>
            <person name="Doulbeau S."/>
            <person name="Elias M."/>
            <person name="Farnham G."/>
            <person name="Gachon C.M."/>
            <person name="Gschloessl B."/>
            <person name="Heesch S."/>
            <person name="Jabbari K."/>
            <person name="Jubin C."/>
            <person name="Kawai H."/>
            <person name="Kimura K."/>
            <person name="Kloareg B."/>
            <person name="Kupper F.C."/>
            <person name="Lang D."/>
            <person name="Le Bail A."/>
            <person name="Leblanc C."/>
            <person name="Lerouge P."/>
            <person name="Lohr M."/>
            <person name="Lopez P.J."/>
            <person name="Martens C."/>
            <person name="Maumus F."/>
            <person name="Michel G."/>
            <person name="Miranda-Saavedra D."/>
            <person name="Morales J."/>
            <person name="Moreau H."/>
            <person name="Motomura T."/>
            <person name="Nagasato C."/>
            <person name="Napoli C.A."/>
            <person name="Nelson D.R."/>
            <person name="Nyvall-Collen P."/>
            <person name="Peters A.F."/>
            <person name="Pommier C."/>
            <person name="Potin P."/>
            <person name="Poulain J."/>
            <person name="Quesneville H."/>
            <person name="Read B."/>
            <person name="Rensing S.A."/>
            <person name="Ritter A."/>
            <person name="Rousvoal S."/>
            <person name="Samanta M."/>
            <person name="Samson G."/>
            <person name="Schroeder D.C."/>
            <person name="Segurens B."/>
            <person name="Strittmatter M."/>
            <person name="Tonon T."/>
            <person name="Tregear J.W."/>
            <person name="Valentin K."/>
            <person name="von Dassow P."/>
            <person name="Yamagishi T."/>
            <person name="Van de Peer Y."/>
            <person name="Wincker P."/>
        </authorList>
    </citation>
    <scope>NUCLEOTIDE SEQUENCE [LARGE SCALE GENOMIC DNA]</scope>
    <source>
        <strain evidence="2">Ec32 / CCAP1310/4</strain>
    </source>
</reference>
<dbReference type="AlphaFoldDB" id="D7FUZ8"/>
<dbReference type="InParanoid" id="D7FUZ8"/>
<protein>
    <submittedName>
        <fullName evidence="1">Uncharacterized protein</fullName>
    </submittedName>
</protein>
<dbReference type="Proteomes" id="UP000002630">
    <property type="component" value="Unassembled WGS sequence"/>
</dbReference>
<sequence length="240" mass="26251">MEDEGCGFDVGGLKGVDAAHFSNRMRQYLPLLQILERDVPSTQQGKTSAVVYDVPVNLLLDRDMKLASETALSEAYPAGKLLRGEEAAMNSLTSDHVNCVPTKQVGNVRETNMNGTLSRTSPFMGIDGIKGSVCGRKVFIHDVCICAVGGTPTVCRLLELFWDVESRQVVATVRMFRSAAEVRHVGETETRGGLLRTWEDCTVGGELLLEVDDVLGLAEIYTVDEMDADKHDGEWDQGAR</sequence>
<organism evidence="1 2">
    <name type="scientific">Ectocarpus siliculosus</name>
    <name type="common">Brown alga</name>
    <name type="synonym">Conferva siliculosa</name>
    <dbReference type="NCBI Taxonomy" id="2880"/>
    <lineage>
        <taxon>Eukaryota</taxon>
        <taxon>Sar</taxon>
        <taxon>Stramenopiles</taxon>
        <taxon>Ochrophyta</taxon>
        <taxon>PX clade</taxon>
        <taxon>Phaeophyceae</taxon>
        <taxon>Ectocarpales</taxon>
        <taxon>Ectocarpaceae</taxon>
        <taxon>Ectocarpus</taxon>
    </lineage>
</organism>
<name>D7FUZ8_ECTSI</name>